<keyword evidence="2" id="KW-1185">Reference proteome</keyword>
<comment type="caution">
    <text evidence="1">The sequence shown here is derived from an EMBL/GenBank/DDBJ whole genome shotgun (WGS) entry which is preliminary data.</text>
</comment>
<protein>
    <recommendedName>
        <fullName evidence="3">Ycf15</fullName>
    </recommendedName>
</protein>
<evidence type="ECO:0000313" key="2">
    <source>
        <dbReference type="Proteomes" id="UP001057375"/>
    </source>
</evidence>
<evidence type="ECO:0008006" key="3">
    <source>
        <dbReference type="Google" id="ProtNLM"/>
    </source>
</evidence>
<dbReference type="Proteomes" id="UP001057375">
    <property type="component" value="Unassembled WGS sequence"/>
</dbReference>
<sequence>MVLKERGVSGFVLCISSEVKRLIVPIQGSYSPSLPLSNAQDFD</sequence>
<gene>
    <name evidence="1" type="ORF">ADUPG1_003179</name>
</gene>
<dbReference type="EMBL" id="BQXS01004175">
    <property type="protein sequence ID" value="GKT36511.1"/>
    <property type="molecule type" value="Genomic_DNA"/>
</dbReference>
<organism evidence="1 2">
    <name type="scientific">Aduncisulcus paluster</name>
    <dbReference type="NCBI Taxonomy" id="2918883"/>
    <lineage>
        <taxon>Eukaryota</taxon>
        <taxon>Metamonada</taxon>
        <taxon>Carpediemonas-like organisms</taxon>
        <taxon>Aduncisulcus</taxon>
    </lineage>
</organism>
<reference evidence="1" key="1">
    <citation type="submission" date="2022-03" db="EMBL/GenBank/DDBJ databases">
        <title>Draft genome sequence of Aduncisulcus paluster, a free-living microaerophilic Fornicata.</title>
        <authorList>
            <person name="Yuyama I."/>
            <person name="Kume K."/>
            <person name="Tamura T."/>
            <person name="Inagaki Y."/>
            <person name="Hashimoto T."/>
        </authorList>
    </citation>
    <scope>NUCLEOTIDE SEQUENCE</scope>
    <source>
        <strain evidence="1">NY0171</strain>
    </source>
</reference>
<feature type="non-terminal residue" evidence="1">
    <location>
        <position position="43"/>
    </location>
</feature>
<proteinExistence type="predicted"/>
<name>A0ABQ5KWV5_9EUKA</name>
<evidence type="ECO:0000313" key="1">
    <source>
        <dbReference type="EMBL" id="GKT36511.1"/>
    </source>
</evidence>
<accession>A0ABQ5KWV5</accession>